<dbReference type="Proteomes" id="UP000288716">
    <property type="component" value="Unassembled WGS sequence"/>
</dbReference>
<comment type="caution">
    <text evidence="10">The sequence shown here is derived from an EMBL/GenBank/DDBJ whole genome shotgun (WGS) entry which is preliminary data.</text>
</comment>
<protein>
    <recommendedName>
        <fullName evidence="7">XK-related protein</fullName>
    </recommendedName>
</protein>
<feature type="transmembrane region" description="Helical" evidence="7">
    <location>
        <begin position="141"/>
        <end position="159"/>
    </location>
</feature>
<evidence type="ECO:0000256" key="3">
    <source>
        <dbReference type="ARBA" id="ARBA00022475"/>
    </source>
</evidence>
<feature type="transmembrane region" description="Helical" evidence="7">
    <location>
        <begin position="77"/>
        <end position="95"/>
    </location>
</feature>
<keyword evidence="5 7" id="KW-1133">Transmembrane helix</keyword>
<dbReference type="GO" id="GO:0005886">
    <property type="term" value="C:plasma membrane"/>
    <property type="evidence" value="ECO:0007669"/>
    <property type="project" value="UniProtKB-SubCell"/>
</dbReference>
<keyword evidence="4 7" id="KW-0812">Transmembrane</keyword>
<evidence type="ECO:0000256" key="2">
    <source>
        <dbReference type="ARBA" id="ARBA00008789"/>
    </source>
</evidence>
<feature type="transmembrane region" description="Helical" evidence="7">
    <location>
        <begin position="107"/>
        <end position="129"/>
    </location>
</feature>
<keyword evidence="11" id="KW-1185">Reference proteome</keyword>
<dbReference type="EMBL" id="NCKV01000089">
    <property type="protein sequence ID" value="RWS31680.1"/>
    <property type="molecule type" value="Genomic_DNA"/>
</dbReference>
<dbReference type="PANTHER" id="PTHR16024:SF4">
    <property type="entry name" value="XK-RELATED PROTEIN"/>
    <property type="match status" value="1"/>
</dbReference>
<keyword evidence="8" id="KW-0175">Coiled coil</keyword>
<evidence type="ECO:0000256" key="1">
    <source>
        <dbReference type="ARBA" id="ARBA00004651"/>
    </source>
</evidence>
<proteinExistence type="inferred from homology"/>
<gene>
    <name evidence="10" type="ORF">B4U80_08696</name>
</gene>
<keyword evidence="6 7" id="KW-0472">Membrane</keyword>
<evidence type="ECO:0000313" key="10">
    <source>
        <dbReference type="EMBL" id="RWS31680.1"/>
    </source>
</evidence>
<evidence type="ECO:0000256" key="9">
    <source>
        <dbReference type="SAM" id="MobiDB-lite"/>
    </source>
</evidence>
<feature type="region of interest" description="Disordered" evidence="9">
    <location>
        <begin position="633"/>
        <end position="663"/>
    </location>
</feature>
<feature type="region of interest" description="Disordered" evidence="9">
    <location>
        <begin position="463"/>
        <end position="484"/>
    </location>
</feature>
<comment type="subcellular location">
    <subcellularLocation>
        <location evidence="1">Cell membrane</location>
        <topology evidence="1">Multi-pass membrane protein</topology>
    </subcellularLocation>
    <subcellularLocation>
        <location evidence="7">Membrane</location>
        <topology evidence="7">Multi-pass membrane protein</topology>
    </subcellularLocation>
</comment>
<feature type="transmembrane region" description="Helical" evidence="7">
    <location>
        <begin position="166"/>
        <end position="190"/>
    </location>
</feature>
<evidence type="ECO:0000256" key="6">
    <source>
        <dbReference type="ARBA" id="ARBA00023136"/>
    </source>
</evidence>
<reference evidence="10 11" key="1">
    <citation type="journal article" date="2018" name="Gigascience">
        <title>Genomes of trombidid mites reveal novel predicted allergens and laterally-transferred genes associated with secondary metabolism.</title>
        <authorList>
            <person name="Dong X."/>
            <person name="Chaisiri K."/>
            <person name="Xia D."/>
            <person name="Armstrong S.D."/>
            <person name="Fang Y."/>
            <person name="Donnelly M.J."/>
            <person name="Kadowaki T."/>
            <person name="McGarry J.W."/>
            <person name="Darby A.C."/>
            <person name="Makepeace B.L."/>
        </authorList>
    </citation>
    <scope>NUCLEOTIDE SEQUENCE [LARGE SCALE GENOMIC DNA]</scope>
    <source>
        <strain evidence="10">UoL-UT</strain>
    </source>
</reference>
<evidence type="ECO:0000256" key="7">
    <source>
        <dbReference type="RuleBase" id="RU910716"/>
    </source>
</evidence>
<dbReference type="AlphaFoldDB" id="A0A443SVZ8"/>
<feature type="region of interest" description="Disordered" evidence="9">
    <location>
        <begin position="545"/>
        <end position="575"/>
    </location>
</feature>
<dbReference type="Pfam" id="PF09815">
    <property type="entry name" value="XK-related"/>
    <property type="match status" value="2"/>
</dbReference>
<dbReference type="InterPro" id="IPR018629">
    <property type="entry name" value="XK-rel"/>
</dbReference>
<name>A0A443SVZ8_9ACAR</name>
<dbReference type="VEuPathDB" id="VectorBase:LDEU000356"/>
<evidence type="ECO:0000256" key="4">
    <source>
        <dbReference type="ARBA" id="ARBA00022692"/>
    </source>
</evidence>
<evidence type="ECO:0000256" key="8">
    <source>
        <dbReference type="SAM" id="Coils"/>
    </source>
</evidence>
<feature type="transmembrane region" description="Helical" evidence="7">
    <location>
        <begin position="12"/>
        <end position="31"/>
    </location>
</feature>
<dbReference type="OrthoDB" id="6356248at2759"/>
<keyword evidence="3" id="KW-1003">Cell membrane</keyword>
<organism evidence="10 11">
    <name type="scientific">Leptotrombidium deliense</name>
    <dbReference type="NCBI Taxonomy" id="299467"/>
    <lineage>
        <taxon>Eukaryota</taxon>
        <taxon>Metazoa</taxon>
        <taxon>Ecdysozoa</taxon>
        <taxon>Arthropoda</taxon>
        <taxon>Chelicerata</taxon>
        <taxon>Arachnida</taxon>
        <taxon>Acari</taxon>
        <taxon>Acariformes</taxon>
        <taxon>Trombidiformes</taxon>
        <taxon>Prostigmata</taxon>
        <taxon>Anystina</taxon>
        <taxon>Parasitengona</taxon>
        <taxon>Trombiculoidea</taxon>
        <taxon>Trombiculidae</taxon>
        <taxon>Leptotrombidium</taxon>
    </lineage>
</organism>
<dbReference type="PANTHER" id="PTHR16024">
    <property type="entry name" value="XK-RELATED PROTEIN"/>
    <property type="match status" value="1"/>
</dbReference>
<sequence length="698" mass="78833">MQYQTAVKHLYFGYASVAMRCSLALFIPVDLSSVKHEVRDLCLLRMIHAFCEAAPMLLIQVYLIWCKQSASDVTDLNVISAFLSLFSLCWALASFSKNVRRKNMHKLVLTWLGVIFQFLWRLGSVSSRIVALTTNTVHKMVAFYATMFLENSLLLLVSLGVSSYVWYYQIVISIVWGGFVLGILFMIFYYKFFHIRHLKHALLATNYDVMDFATHPLQEHSRHLNDISNLQHSNANRDPKFSLPNLNSTPNCMISGIPGVFNCRINPALKRKKKKPSTFVPPPTHSSISVTANAVPAVAPNQQQLSSAYNCRNVTKSPCSNLSQLHSTNHLSNPLSKSEVNRYPVNIAGNTNTSSVPSSVIRMNSTSPLPVSPPSRMASVPLTSISSNFNIPNCNRIASPINVSDQDGSVGSRVNIQQKLQEKKQQQLLQLREIEEEIKQGKLKPHPLCGIVPPPFVPEAYPPQSKEQPWVSSNKRGAGNRPFTRKNGALPHYYYFHPAFRRLKLRSQTPEVLLVPHYLDKSRVYYDYPSCVLPPSVFTQLPRVSRERSSEDEGNYADPITDNITRENTKNNARQQLPKETKVSNLAQRMTSDIESQVSLPRSYTLPREFRYYRGNGTVVAGRGKYRKPVRSEHFNGDNCNNSSDGDVDSDCNNDDDGETTGVPQIIRGRANFIPSAAPLRRRAYMNYNRHKRHETPS</sequence>
<dbReference type="InterPro" id="IPR050895">
    <property type="entry name" value="XK-related_scramblase"/>
</dbReference>
<feature type="compositionally biased region" description="Acidic residues" evidence="9">
    <location>
        <begin position="646"/>
        <end position="659"/>
    </location>
</feature>
<feature type="coiled-coil region" evidence="8">
    <location>
        <begin position="417"/>
        <end position="444"/>
    </location>
</feature>
<feature type="transmembrane region" description="Helical" evidence="7">
    <location>
        <begin position="43"/>
        <end position="65"/>
    </location>
</feature>
<comment type="similarity">
    <text evidence="2 7">Belongs to the XK family.</text>
</comment>
<accession>A0A443SVZ8</accession>
<feature type="compositionally biased region" description="Polar residues" evidence="9">
    <location>
        <begin position="465"/>
        <end position="475"/>
    </location>
</feature>
<evidence type="ECO:0000313" key="11">
    <source>
        <dbReference type="Proteomes" id="UP000288716"/>
    </source>
</evidence>
<evidence type="ECO:0000256" key="5">
    <source>
        <dbReference type="ARBA" id="ARBA00022989"/>
    </source>
</evidence>